<dbReference type="InterPro" id="IPR051406">
    <property type="entry name" value="PLD_domain"/>
</dbReference>
<dbReference type="InterPro" id="IPR001736">
    <property type="entry name" value="PLipase_D/transphosphatidylase"/>
</dbReference>
<dbReference type="Gene3D" id="3.30.870.10">
    <property type="entry name" value="Endonuclease Chain A"/>
    <property type="match status" value="2"/>
</dbReference>
<reference evidence="9 10" key="1">
    <citation type="submission" date="2016-09" db="EMBL/GenBank/DDBJ databases">
        <authorList>
            <person name="Capua I."/>
            <person name="De Benedictis P."/>
            <person name="Joannis T."/>
            <person name="Lombin L.H."/>
            <person name="Cattoli G."/>
        </authorList>
    </citation>
    <scope>NUCLEOTIDE SEQUENCE [LARGE SCALE GENOMIC DNA]</scope>
    <source>
        <strain evidence="9 10">UB20</strain>
    </source>
</reference>
<dbReference type="GO" id="GO:0016891">
    <property type="term" value="F:RNA endonuclease activity producing 5'-phosphomonoesters, hydrolytic mechanism"/>
    <property type="evidence" value="ECO:0007669"/>
    <property type="project" value="TreeGrafter"/>
</dbReference>
<organism evidence="9 10">
    <name type="scientific">Tannerella forsythia</name>
    <name type="common">Bacteroides forsythus</name>
    <dbReference type="NCBI Taxonomy" id="28112"/>
    <lineage>
        <taxon>Bacteria</taxon>
        <taxon>Pseudomonadati</taxon>
        <taxon>Bacteroidota</taxon>
        <taxon>Bacteroidia</taxon>
        <taxon>Bacteroidales</taxon>
        <taxon>Tannerellaceae</taxon>
        <taxon>Tannerella</taxon>
    </lineage>
</organism>
<feature type="domain" description="PLD phosphodiesterase" evidence="7">
    <location>
        <begin position="443"/>
        <end position="474"/>
    </location>
</feature>
<dbReference type="PANTHER" id="PTHR43856">
    <property type="entry name" value="CARDIOLIPIN HYDROLASE"/>
    <property type="match status" value="1"/>
</dbReference>
<evidence type="ECO:0000256" key="5">
    <source>
        <dbReference type="ARBA" id="ARBA00022963"/>
    </source>
</evidence>
<dbReference type="Proteomes" id="UP000219259">
    <property type="component" value="Unassembled WGS sequence"/>
</dbReference>
<evidence type="ECO:0000313" key="10">
    <source>
        <dbReference type="Proteomes" id="UP000182057"/>
    </source>
</evidence>
<dbReference type="EMBL" id="NSLJ01000043">
    <property type="protein sequence ID" value="PDP42660.1"/>
    <property type="molecule type" value="Genomic_DNA"/>
</dbReference>
<accession>A0A1D3UK90</accession>
<evidence type="ECO:0000256" key="1">
    <source>
        <dbReference type="ARBA" id="ARBA00000798"/>
    </source>
</evidence>
<evidence type="ECO:0000313" key="8">
    <source>
        <dbReference type="EMBL" id="PDP42660.1"/>
    </source>
</evidence>
<dbReference type="CDD" id="cd09172">
    <property type="entry name" value="PLDc_Nuc_like_unchar1_1"/>
    <property type="match status" value="1"/>
</dbReference>
<dbReference type="Pfam" id="PF13091">
    <property type="entry name" value="PLDc_2"/>
    <property type="match status" value="2"/>
</dbReference>
<dbReference type="EC" id="3.1.4.4" evidence="3"/>
<evidence type="ECO:0000259" key="7">
    <source>
        <dbReference type="PROSITE" id="PS50035"/>
    </source>
</evidence>
<evidence type="ECO:0000256" key="6">
    <source>
        <dbReference type="ARBA" id="ARBA00023098"/>
    </source>
</evidence>
<evidence type="ECO:0000256" key="3">
    <source>
        <dbReference type="ARBA" id="ARBA00012027"/>
    </source>
</evidence>
<proteinExistence type="inferred from homology"/>
<keyword evidence="6" id="KW-0443">Lipid metabolism</keyword>
<dbReference type="RefSeq" id="WP_060827604.1">
    <property type="nucleotide sequence ID" value="NZ_CALHNL010000055.1"/>
</dbReference>
<dbReference type="InterPro" id="IPR025202">
    <property type="entry name" value="PLD-like_dom"/>
</dbReference>
<name>A0A1D3UK90_TANFO</name>
<comment type="catalytic activity">
    <reaction evidence="1">
        <text>a 1,2-diacyl-sn-glycero-3-phosphocholine + H2O = a 1,2-diacyl-sn-glycero-3-phosphate + choline + H(+)</text>
        <dbReference type="Rhea" id="RHEA:14445"/>
        <dbReference type="ChEBI" id="CHEBI:15354"/>
        <dbReference type="ChEBI" id="CHEBI:15377"/>
        <dbReference type="ChEBI" id="CHEBI:15378"/>
        <dbReference type="ChEBI" id="CHEBI:57643"/>
        <dbReference type="ChEBI" id="CHEBI:58608"/>
        <dbReference type="EC" id="3.1.4.4"/>
    </reaction>
</comment>
<evidence type="ECO:0000256" key="4">
    <source>
        <dbReference type="ARBA" id="ARBA00022801"/>
    </source>
</evidence>
<dbReference type="EMBL" id="FMMM01000037">
    <property type="protein sequence ID" value="SCQ20493.1"/>
    <property type="molecule type" value="Genomic_DNA"/>
</dbReference>
<dbReference type="PROSITE" id="PS50035">
    <property type="entry name" value="PLD"/>
    <property type="match status" value="1"/>
</dbReference>
<sequence>MRAQRKKGGLKVYAVSGSHVVLLGIHLPEEECEGLLGFSVLREDHTEGERYYLKASKVFEETDPRLKPGTQYSTHKFPIQSFQWADYSAKPGYAYTYEVSALKGTPAHLTVYATVRVAIRTEKEEDVGHNVFFNRGSAASQEYVRRFGDVSPKDVPDNRAFEWLSRGAYEALVSFVESCGPEHSLRIAAYEFHYRPFLEVIGKAMERGVDVRIVYDGRKEYPRLINEAAIRETGLASCCTPRLNGKSCISHNKFILKLERGRPVSVWTGGMNFSEGGIFGHSNVAHVVNNPAIAERYARYWEALRSDPENGPMKKRVEEITPAFALPFREEEMVVFSPRTGMEVLENYAGMARSARHALFMTFAFGMNEEFRKVYQTARTPLRYALMEKACMAGKDREKFEREKKEIEAIRRKKENVFAIGNMIRTNRFDGWLRERLTGLNSNVKYIHNKFMLIDPLGKNPIVVTGSANFSVASTKNNDENMVIVRGNQRVADIYLGEYMRLFSHYSFRESLQWRDPLEKPKYLRTDDWWKDYFRDNARGARRKYFAQVSE</sequence>
<reference evidence="8 11" key="2">
    <citation type="submission" date="2017-09" db="EMBL/GenBank/DDBJ databases">
        <title>Phase variable restriction modification systems are present in the genome sequences of periodontal pathogens Prevotella intermedia, Tannerella forsythia and Porphyromonas gingivalis.</title>
        <authorList>
            <person name="Haigh R.D."/>
            <person name="Crawford L."/>
            <person name="Ralph J."/>
            <person name="Wanford J."/>
            <person name="Vartoukian S.R."/>
            <person name="Hijazib K."/>
            <person name="Wade W."/>
            <person name="Oggioni M.R."/>
        </authorList>
    </citation>
    <scope>NUCLEOTIDE SEQUENCE [LARGE SCALE GENOMIC DNA]</scope>
    <source>
        <strain evidence="8 11">WW11663</strain>
    </source>
</reference>
<dbReference type="OrthoDB" id="9762009at2"/>
<gene>
    <name evidence="8" type="ORF">CLI86_12265</name>
    <name evidence="9" type="ORF">TFUB20_01055</name>
</gene>
<dbReference type="GO" id="GO:0004630">
    <property type="term" value="F:phospholipase D activity"/>
    <property type="evidence" value="ECO:0007669"/>
    <property type="project" value="UniProtKB-EC"/>
</dbReference>
<comment type="similarity">
    <text evidence="2">Belongs to the phospholipase D family.</text>
</comment>
<evidence type="ECO:0000256" key="2">
    <source>
        <dbReference type="ARBA" id="ARBA00008664"/>
    </source>
</evidence>
<keyword evidence="4" id="KW-0378">Hydrolase</keyword>
<protein>
    <recommendedName>
        <fullName evidence="3">phospholipase D</fullName>
        <ecNumber evidence="3">3.1.4.4</ecNumber>
    </recommendedName>
</protein>
<dbReference type="SUPFAM" id="SSF56024">
    <property type="entry name" value="Phospholipase D/nuclease"/>
    <property type="match status" value="2"/>
</dbReference>
<evidence type="ECO:0000313" key="11">
    <source>
        <dbReference type="Proteomes" id="UP000219259"/>
    </source>
</evidence>
<dbReference type="PANTHER" id="PTHR43856:SF1">
    <property type="entry name" value="MITOCHONDRIAL CARDIOLIPIN HYDROLASE"/>
    <property type="match status" value="1"/>
</dbReference>
<dbReference type="AlphaFoldDB" id="A0A1D3UK90"/>
<evidence type="ECO:0000313" key="9">
    <source>
        <dbReference type="EMBL" id="SCQ20493.1"/>
    </source>
</evidence>
<keyword evidence="5" id="KW-0442">Lipid degradation</keyword>
<dbReference type="GO" id="GO:0006793">
    <property type="term" value="P:phosphorus metabolic process"/>
    <property type="evidence" value="ECO:0007669"/>
    <property type="project" value="UniProtKB-ARBA"/>
</dbReference>
<dbReference type="Proteomes" id="UP000182057">
    <property type="component" value="Unassembled WGS sequence"/>
</dbReference>
<dbReference type="GO" id="GO:0016042">
    <property type="term" value="P:lipid catabolic process"/>
    <property type="evidence" value="ECO:0007669"/>
    <property type="project" value="UniProtKB-KW"/>
</dbReference>